<organism evidence="2 3">
    <name type="scientific">Glossina pallidipes</name>
    <name type="common">Tsetse fly</name>
    <dbReference type="NCBI Taxonomy" id="7398"/>
    <lineage>
        <taxon>Eukaryota</taxon>
        <taxon>Metazoa</taxon>
        <taxon>Ecdysozoa</taxon>
        <taxon>Arthropoda</taxon>
        <taxon>Hexapoda</taxon>
        <taxon>Insecta</taxon>
        <taxon>Pterygota</taxon>
        <taxon>Neoptera</taxon>
        <taxon>Endopterygota</taxon>
        <taxon>Diptera</taxon>
        <taxon>Brachycera</taxon>
        <taxon>Muscomorpha</taxon>
        <taxon>Hippoboscoidea</taxon>
        <taxon>Glossinidae</taxon>
        <taxon>Glossina</taxon>
    </lineage>
</organism>
<reference evidence="3" key="1">
    <citation type="submission" date="2014-03" db="EMBL/GenBank/DDBJ databases">
        <authorList>
            <person name="Aksoy S."/>
            <person name="Warren W."/>
            <person name="Wilson R.K."/>
        </authorList>
    </citation>
    <scope>NUCLEOTIDE SEQUENCE [LARGE SCALE GENOMIC DNA]</scope>
    <source>
        <strain evidence="3">IAEA</strain>
    </source>
</reference>
<reference evidence="2" key="2">
    <citation type="submission" date="2020-05" db="UniProtKB">
        <authorList>
            <consortium name="EnsemblMetazoa"/>
        </authorList>
    </citation>
    <scope>IDENTIFICATION</scope>
    <source>
        <strain evidence="2">IAEA</strain>
    </source>
</reference>
<evidence type="ECO:0000313" key="3">
    <source>
        <dbReference type="Proteomes" id="UP000092445"/>
    </source>
</evidence>
<sequence>MNEYTTARLTSGAKLGYPLLNVCAVSGAFVSAGAVNLHRSYMLLRDEYNIDEIAIRYLPESIDNVQQTIRITYAFIPRKPILSAIGVAKCFPQLCVTQISERKHSVII</sequence>
<proteinExistence type="predicted"/>
<dbReference type="AlphaFoldDB" id="A0A1A9Z4M3"/>
<keyword evidence="1" id="KW-1133">Transmembrane helix</keyword>
<accession>A0A1A9Z4M3</accession>
<keyword evidence="3" id="KW-1185">Reference proteome</keyword>
<evidence type="ECO:0000256" key="1">
    <source>
        <dbReference type="SAM" id="Phobius"/>
    </source>
</evidence>
<name>A0A1A9Z4M3_GLOPL</name>
<evidence type="ECO:0000313" key="2">
    <source>
        <dbReference type="EnsemblMetazoa" id="GPAI003827-PA"/>
    </source>
</evidence>
<keyword evidence="1" id="KW-0812">Transmembrane</keyword>
<dbReference type="Proteomes" id="UP000092445">
    <property type="component" value="Unassembled WGS sequence"/>
</dbReference>
<protein>
    <submittedName>
        <fullName evidence="2">Uncharacterized protein</fullName>
    </submittedName>
</protein>
<feature type="transmembrane region" description="Helical" evidence="1">
    <location>
        <begin position="15"/>
        <end position="35"/>
    </location>
</feature>
<dbReference type="EnsemblMetazoa" id="GPAI003827-RA">
    <property type="protein sequence ID" value="GPAI003827-PA"/>
    <property type="gene ID" value="GPAI003827"/>
</dbReference>
<keyword evidence="1" id="KW-0472">Membrane</keyword>
<dbReference type="VEuPathDB" id="VectorBase:GPAI003827"/>